<evidence type="ECO:0000256" key="4">
    <source>
        <dbReference type="ARBA" id="ARBA00022692"/>
    </source>
</evidence>
<sequence length="1063" mass="118678">MKPLCSTKMFYVMRLTSVLLLAVCLQCSAVALSQQITLSEKNAPLKKVLKEMAVQAGVSVAYSETLMSATKPVTIEVQNASLERVLEIALRDQPVRYSINNGRILLNSRTREAADTAMRVTGRVTNEKSEPIPGASVLIKGTNIGTATGNDGRFEIKIPREAVTLMISAVGFEPTEVSPSLHTNMEIRLKTGTKSLSEVVVMGFSEVERRHVASSVSQVDIKLTKTRPIAKLQEAFTGTVPGVTVQQTTNLPGSVPGITIRGISTLQNAGPLVIVDGMEQSLNDIDPNQVKSITVLKDAASASMYGSRGANGVIIIETERGQMGKFKVDVNSWAAVQKPIDLPKFVNGADYMRLNNEARNLQGQTPLYTDEDISKITSGETPSVDWLKKGMQRTANSQNLTMSVSGGGGIGSFNLMMGYLKENGLNRYEGSGKYSARFNTNINIADKFVLLADFYAHRLQINRLKENDDGTGLYENLWKMNPTQQVYYPEGDIPEHYILYNDMNPIASINRGGFRNNLYDFSSVNLRPKYNISKHLSLEGNVSYQISKSANKRQRETFKFYDGNGKPVKIWKNEVGADQDVSQSQLTARGLLNYTGSLRHQADKIYLTAGSEVMTFNFTNYQEIAKASFFGKLNYSFDNRYILEFTARRDGSSKFAPGKQWGFFPAGALAWNVTNERFMKGLVNNGIINNMKLRASYGLIGNENVDPYLWQENVNEWGWLMRVPNMNFTWEKQKQGNIGLELTLLNNRLTLTAEAYKKNSYDLIYSRFPVPPITGSSSLEAAFNIGEVENNGYEISLQWQDKIGNLSYTIGAMLFDNRNKVLKAGYRDGDTLIFKDNNDKIWYKGIAIDNYYGYKSDGLFRDQRDVDATPAKLPNTLPGDIRYKDQNGDGIINDADRVNLGDPFPHLNYSVTVGLQFKNWDFNFLGQGVGKRLGRLGGLEGYPILVDGSSNSLGRPRQYYADNRWTPETPNSRFPRVWTGSSTNTYLSDVWLSNAAFFRVKVLQLGYTFPLQGKTIRNVRVYVNAQDAITFTRWEGLEPERDGGNGNYPRMAIYSLGVRATLF</sequence>
<comment type="caution">
    <text evidence="10">The sequence shown here is derived from an EMBL/GenBank/DDBJ whole genome shotgun (WGS) entry which is preliminary data.</text>
</comment>
<name>A0ABR7TUI1_9BACT</name>
<dbReference type="Proteomes" id="UP000659124">
    <property type="component" value="Unassembled WGS sequence"/>
</dbReference>
<evidence type="ECO:0000256" key="6">
    <source>
        <dbReference type="ARBA" id="ARBA00023237"/>
    </source>
</evidence>
<dbReference type="InterPro" id="IPR036942">
    <property type="entry name" value="Beta-barrel_TonB_sf"/>
</dbReference>
<keyword evidence="5 7" id="KW-0472">Membrane</keyword>
<dbReference type="Gene3D" id="2.40.170.20">
    <property type="entry name" value="TonB-dependent receptor, beta-barrel domain"/>
    <property type="match status" value="1"/>
</dbReference>
<keyword evidence="2 7" id="KW-0813">Transport</keyword>
<dbReference type="InterPro" id="IPR008969">
    <property type="entry name" value="CarboxyPept-like_regulatory"/>
</dbReference>
<protein>
    <submittedName>
        <fullName evidence="10">SusC/RagA family TonB-linked outer membrane protein</fullName>
    </submittedName>
</protein>
<keyword evidence="4 7" id="KW-0812">Transmembrane</keyword>
<accession>A0ABR7TUI1</accession>
<evidence type="ECO:0000256" key="5">
    <source>
        <dbReference type="ARBA" id="ARBA00023136"/>
    </source>
</evidence>
<evidence type="ECO:0000256" key="3">
    <source>
        <dbReference type="ARBA" id="ARBA00022452"/>
    </source>
</evidence>
<dbReference type="PROSITE" id="PS52016">
    <property type="entry name" value="TONB_DEPENDENT_REC_3"/>
    <property type="match status" value="1"/>
</dbReference>
<evidence type="ECO:0000313" key="11">
    <source>
        <dbReference type="Proteomes" id="UP000659124"/>
    </source>
</evidence>
<feature type="signal peptide" evidence="8">
    <location>
        <begin position="1"/>
        <end position="31"/>
    </location>
</feature>
<reference evidence="10 11" key="1">
    <citation type="submission" date="2020-09" db="EMBL/GenBank/DDBJ databases">
        <title>Genome sequences of type strains of Chitinophaga qingshengii and Chitinophaga varians.</title>
        <authorList>
            <person name="Kittiwongwattana C."/>
        </authorList>
    </citation>
    <scope>NUCLEOTIDE SEQUENCE [LARGE SCALE GENOMIC DNA]</scope>
    <source>
        <strain evidence="10 11">JCM 30026</strain>
    </source>
</reference>
<keyword evidence="6 7" id="KW-0998">Cell outer membrane</keyword>
<comment type="similarity">
    <text evidence="7">Belongs to the TonB-dependent receptor family.</text>
</comment>
<evidence type="ECO:0000256" key="2">
    <source>
        <dbReference type="ARBA" id="ARBA00022448"/>
    </source>
</evidence>
<gene>
    <name evidence="10" type="ORF">ICL07_27410</name>
</gene>
<dbReference type="InterPro" id="IPR023996">
    <property type="entry name" value="TonB-dep_OMP_SusC/RagA"/>
</dbReference>
<evidence type="ECO:0000256" key="1">
    <source>
        <dbReference type="ARBA" id="ARBA00004571"/>
    </source>
</evidence>
<evidence type="ECO:0000259" key="9">
    <source>
        <dbReference type="Pfam" id="PF07715"/>
    </source>
</evidence>
<dbReference type="NCBIfam" id="TIGR04056">
    <property type="entry name" value="OMP_RagA_SusC"/>
    <property type="match status" value="1"/>
</dbReference>
<dbReference type="InterPro" id="IPR023997">
    <property type="entry name" value="TonB-dep_OMP_SusC/RagA_CS"/>
</dbReference>
<keyword evidence="3 7" id="KW-1134">Transmembrane beta strand</keyword>
<dbReference type="Gene3D" id="2.170.130.10">
    <property type="entry name" value="TonB-dependent receptor, plug domain"/>
    <property type="match status" value="1"/>
</dbReference>
<dbReference type="SUPFAM" id="SSF56935">
    <property type="entry name" value="Porins"/>
    <property type="match status" value="1"/>
</dbReference>
<feature type="chain" id="PRO_5046541395" evidence="8">
    <location>
        <begin position="32"/>
        <end position="1063"/>
    </location>
</feature>
<dbReference type="Pfam" id="PF07715">
    <property type="entry name" value="Plug"/>
    <property type="match status" value="1"/>
</dbReference>
<keyword evidence="8" id="KW-0732">Signal</keyword>
<keyword evidence="11" id="KW-1185">Reference proteome</keyword>
<comment type="subcellular location">
    <subcellularLocation>
        <location evidence="1 7">Cell outer membrane</location>
        <topology evidence="1 7">Multi-pass membrane protein</topology>
    </subcellularLocation>
</comment>
<dbReference type="SUPFAM" id="SSF49464">
    <property type="entry name" value="Carboxypeptidase regulatory domain-like"/>
    <property type="match status" value="1"/>
</dbReference>
<feature type="domain" description="TonB-dependent receptor plug" evidence="9">
    <location>
        <begin position="210"/>
        <end position="313"/>
    </location>
</feature>
<organism evidence="10 11">
    <name type="scientific">Chitinophaga qingshengii</name>
    <dbReference type="NCBI Taxonomy" id="1569794"/>
    <lineage>
        <taxon>Bacteria</taxon>
        <taxon>Pseudomonadati</taxon>
        <taxon>Bacteroidota</taxon>
        <taxon>Chitinophagia</taxon>
        <taxon>Chitinophagales</taxon>
        <taxon>Chitinophagaceae</taxon>
        <taxon>Chitinophaga</taxon>
    </lineage>
</organism>
<dbReference type="Gene3D" id="2.60.40.1120">
    <property type="entry name" value="Carboxypeptidase-like, regulatory domain"/>
    <property type="match status" value="1"/>
</dbReference>
<dbReference type="EMBL" id="JACVFC010000005">
    <property type="protein sequence ID" value="MBC9934145.1"/>
    <property type="molecule type" value="Genomic_DNA"/>
</dbReference>
<dbReference type="Gene3D" id="3.55.50.30">
    <property type="match status" value="1"/>
</dbReference>
<dbReference type="InterPro" id="IPR037066">
    <property type="entry name" value="Plug_dom_sf"/>
</dbReference>
<proteinExistence type="inferred from homology"/>
<dbReference type="InterPro" id="IPR039426">
    <property type="entry name" value="TonB-dep_rcpt-like"/>
</dbReference>
<dbReference type="NCBIfam" id="TIGR04057">
    <property type="entry name" value="SusC_RagA_signa"/>
    <property type="match status" value="1"/>
</dbReference>
<dbReference type="InterPro" id="IPR012910">
    <property type="entry name" value="Plug_dom"/>
</dbReference>
<evidence type="ECO:0000313" key="10">
    <source>
        <dbReference type="EMBL" id="MBC9934145.1"/>
    </source>
</evidence>
<evidence type="ECO:0000256" key="7">
    <source>
        <dbReference type="PROSITE-ProRule" id="PRU01360"/>
    </source>
</evidence>
<dbReference type="Pfam" id="PF13715">
    <property type="entry name" value="CarbopepD_reg_2"/>
    <property type="match status" value="1"/>
</dbReference>
<evidence type="ECO:0000256" key="8">
    <source>
        <dbReference type="SAM" id="SignalP"/>
    </source>
</evidence>